<keyword evidence="3" id="KW-0732">Signal</keyword>
<dbReference type="CDD" id="cd19941">
    <property type="entry name" value="TIL"/>
    <property type="match status" value="4"/>
</dbReference>
<evidence type="ECO:0000256" key="2">
    <source>
        <dbReference type="ARBA" id="ARBA00023157"/>
    </source>
</evidence>
<sequence>MWLKVYLHIIMFTVVSHPLVTTCKYYQTTSAYTACPGNQIYSLCAGCDVTCSQRNDSLACPLMCQQKCTCPPDTYLHGDLCLTNDQCAVAESMECPGNQIFSMCGGCNVQCSDKDSPAPCPLICHVGCFCPANTYLHGDLCLTNEQCDVAEACPGNQIYSLCAGCDVTCSQRNDSIACPLICQQKCTCPPDTYLHGDLCLTNDQCAVAESKGCPGNQQYSTCHGCTVPCSDKDSPAPCPRICQTGCYCPVGTYLIGDYCVSYEQCPATGG</sequence>
<dbReference type="STRING" id="51511.ENSCSAVP00000012511"/>
<dbReference type="PANTHER" id="PTHR23259">
    <property type="entry name" value="RIDDLE"/>
    <property type="match status" value="1"/>
</dbReference>
<dbReference type="Ensembl" id="ENSCSAVT00000012655.1">
    <property type="protein sequence ID" value="ENSCSAVP00000012511.1"/>
    <property type="gene ID" value="ENSCSAVG00000007350.1"/>
</dbReference>
<dbReference type="InParanoid" id="H2Z4J9"/>
<feature type="signal peptide" evidence="3">
    <location>
        <begin position="1"/>
        <end position="18"/>
    </location>
</feature>
<feature type="chain" id="PRO_5003579031" description="TIL domain-containing protein" evidence="3">
    <location>
        <begin position="19"/>
        <end position="270"/>
    </location>
</feature>
<organism evidence="5 6">
    <name type="scientific">Ciona savignyi</name>
    <name type="common">Pacific transparent sea squirt</name>
    <dbReference type="NCBI Taxonomy" id="51511"/>
    <lineage>
        <taxon>Eukaryota</taxon>
        <taxon>Metazoa</taxon>
        <taxon>Chordata</taxon>
        <taxon>Tunicata</taxon>
        <taxon>Ascidiacea</taxon>
        <taxon>Phlebobranchia</taxon>
        <taxon>Cionidae</taxon>
        <taxon>Ciona</taxon>
    </lineage>
</organism>
<keyword evidence="1" id="KW-0646">Protease inhibitor</keyword>
<keyword evidence="2" id="KW-1015">Disulfide bond</keyword>
<reference evidence="5" key="3">
    <citation type="submission" date="2025-09" db="UniProtKB">
        <authorList>
            <consortium name="Ensembl"/>
        </authorList>
    </citation>
    <scope>IDENTIFICATION</scope>
</reference>
<dbReference type="GO" id="GO:0030414">
    <property type="term" value="F:peptidase inhibitor activity"/>
    <property type="evidence" value="ECO:0007669"/>
    <property type="project" value="UniProtKB-KW"/>
</dbReference>
<evidence type="ECO:0000256" key="3">
    <source>
        <dbReference type="SAM" id="SignalP"/>
    </source>
</evidence>
<evidence type="ECO:0000313" key="6">
    <source>
        <dbReference type="Proteomes" id="UP000007875"/>
    </source>
</evidence>
<dbReference type="Pfam" id="PF01826">
    <property type="entry name" value="TIL"/>
    <property type="match status" value="4"/>
</dbReference>
<evidence type="ECO:0000256" key="1">
    <source>
        <dbReference type="ARBA" id="ARBA00022690"/>
    </source>
</evidence>
<dbReference type="InterPro" id="IPR036084">
    <property type="entry name" value="Ser_inhib-like_sf"/>
</dbReference>
<protein>
    <recommendedName>
        <fullName evidence="4">TIL domain-containing protein</fullName>
    </recommendedName>
</protein>
<keyword evidence="6" id="KW-1185">Reference proteome</keyword>
<dbReference type="InterPro" id="IPR002919">
    <property type="entry name" value="TIL_dom"/>
</dbReference>
<reference evidence="5" key="2">
    <citation type="submission" date="2025-08" db="UniProtKB">
        <authorList>
            <consortium name="Ensembl"/>
        </authorList>
    </citation>
    <scope>IDENTIFICATION</scope>
</reference>
<name>H2Z4J9_CIOSA</name>
<dbReference type="SUPFAM" id="SSF57567">
    <property type="entry name" value="Serine protease inhibitors"/>
    <property type="match status" value="4"/>
</dbReference>
<dbReference type="Gene3D" id="2.10.25.10">
    <property type="entry name" value="Laminin"/>
    <property type="match status" value="4"/>
</dbReference>
<feature type="domain" description="TIL" evidence="4">
    <location>
        <begin position="35"/>
        <end position="87"/>
    </location>
</feature>
<dbReference type="GeneTree" id="ENSGT00940000167195"/>
<dbReference type="InterPro" id="IPR051368">
    <property type="entry name" value="SerProtInhib-TIL_Domain"/>
</dbReference>
<feature type="domain" description="TIL" evidence="4">
    <location>
        <begin position="213"/>
        <end position="265"/>
    </location>
</feature>
<proteinExistence type="predicted"/>
<dbReference type="AlphaFoldDB" id="H2Z4J9"/>
<dbReference type="OMA" id="CTLDCRY"/>
<accession>H2Z4J9</accession>
<dbReference type="PANTHER" id="PTHR23259:SF70">
    <property type="entry name" value="ACCESSORY GLAND PROTEIN ACP62F-RELATED"/>
    <property type="match status" value="1"/>
</dbReference>
<dbReference type="Proteomes" id="UP000007875">
    <property type="component" value="Unassembled WGS sequence"/>
</dbReference>
<feature type="domain" description="TIL" evidence="4">
    <location>
        <begin position="153"/>
        <end position="205"/>
    </location>
</feature>
<feature type="domain" description="TIL" evidence="4">
    <location>
        <begin position="95"/>
        <end position="147"/>
    </location>
</feature>
<dbReference type="HOGENOM" id="CLU_1032590_0_0_1"/>
<evidence type="ECO:0000313" key="5">
    <source>
        <dbReference type="Ensembl" id="ENSCSAVP00000012511.1"/>
    </source>
</evidence>
<evidence type="ECO:0000259" key="4">
    <source>
        <dbReference type="Pfam" id="PF01826"/>
    </source>
</evidence>
<reference evidence="6" key="1">
    <citation type="submission" date="2003-08" db="EMBL/GenBank/DDBJ databases">
        <authorList>
            <person name="Birren B."/>
            <person name="Nusbaum C."/>
            <person name="Abebe A."/>
            <person name="Abouelleil A."/>
            <person name="Adekoya E."/>
            <person name="Ait-zahra M."/>
            <person name="Allen N."/>
            <person name="Allen T."/>
            <person name="An P."/>
            <person name="Anderson M."/>
            <person name="Anderson S."/>
            <person name="Arachchi H."/>
            <person name="Armbruster J."/>
            <person name="Bachantsang P."/>
            <person name="Baldwin J."/>
            <person name="Barry A."/>
            <person name="Bayul T."/>
            <person name="Blitshsteyn B."/>
            <person name="Bloom T."/>
            <person name="Blye J."/>
            <person name="Boguslavskiy L."/>
            <person name="Borowsky M."/>
            <person name="Boukhgalter B."/>
            <person name="Brunache A."/>
            <person name="Butler J."/>
            <person name="Calixte N."/>
            <person name="Calvo S."/>
            <person name="Camarata J."/>
            <person name="Campo K."/>
            <person name="Chang J."/>
            <person name="Cheshatsang Y."/>
            <person name="Citroen M."/>
            <person name="Collymore A."/>
            <person name="Considine T."/>
            <person name="Cook A."/>
            <person name="Cooke P."/>
            <person name="Corum B."/>
            <person name="Cuomo C."/>
            <person name="David R."/>
            <person name="Dawoe T."/>
            <person name="Degray S."/>
            <person name="Dodge S."/>
            <person name="Dooley K."/>
            <person name="Dorje P."/>
            <person name="Dorjee K."/>
            <person name="Dorris L."/>
            <person name="Duffey N."/>
            <person name="Dupes A."/>
            <person name="Elkins T."/>
            <person name="Engels R."/>
            <person name="Erickson J."/>
            <person name="Farina A."/>
            <person name="Faro S."/>
            <person name="Ferreira P."/>
            <person name="Fischer H."/>
            <person name="Fitzgerald M."/>
            <person name="Foley K."/>
            <person name="Gage D."/>
            <person name="Galagan J."/>
            <person name="Gearin G."/>
            <person name="Gnerre S."/>
            <person name="Gnirke A."/>
            <person name="Goyette A."/>
            <person name="Graham J."/>
            <person name="Grandbois E."/>
            <person name="Gyaltsen K."/>
            <person name="Hafez N."/>
            <person name="Hagopian D."/>
            <person name="Hagos B."/>
            <person name="Hall J."/>
            <person name="Hatcher B."/>
            <person name="Heller A."/>
            <person name="Higgins H."/>
            <person name="Honan T."/>
            <person name="Horn A."/>
            <person name="Houde N."/>
            <person name="Hughes L."/>
            <person name="Hulme W."/>
            <person name="Husby E."/>
            <person name="Iliev I."/>
            <person name="Jaffe D."/>
            <person name="Jones C."/>
            <person name="Kamal M."/>
            <person name="Kamat A."/>
            <person name="Kamvysselis M."/>
            <person name="Karlsson E."/>
            <person name="Kells C."/>
            <person name="Kieu A."/>
            <person name="Kisner P."/>
            <person name="Kodira C."/>
            <person name="Kulbokas E."/>
            <person name="Labutti K."/>
            <person name="Lama D."/>
            <person name="Landers T."/>
            <person name="Leger J."/>
            <person name="Levine S."/>
            <person name="Lewis D."/>
            <person name="Lewis T."/>
            <person name="Lindblad-toh K."/>
            <person name="Liu X."/>
            <person name="Lokyitsang T."/>
            <person name="Lokyitsang Y."/>
            <person name="Lucien O."/>
            <person name="Lui A."/>
            <person name="Ma L.J."/>
            <person name="Mabbitt R."/>
            <person name="Macdonald J."/>
            <person name="Maclean C."/>
            <person name="Major J."/>
            <person name="Manning J."/>
            <person name="Marabella R."/>
            <person name="Maru K."/>
            <person name="Matthews C."/>
            <person name="Mauceli E."/>
            <person name="Mccarthy M."/>
            <person name="Mcdonough S."/>
            <person name="Mcghee T."/>
            <person name="Meldrim J."/>
            <person name="Meneus L."/>
            <person name="Mesirov J."/>
            <person name="Mihalev A."/>
            <person name="Mihova T."/>
            <person name="Mikkelsen T."/>
            <person name="Mlenga V."/>
            <person name="Moru K."/>
            <person name="Mozes J."/>
            <person name="Mulrain L."/>
            <person name="Munson G."/>
            <person name="Naylor J."/>
            <person name="Newes C."/>
            <person name="Nguyen C."/>
            <person name="Nguyen N."/>
            <person name="Nguyen T."/>
            <person name="Nicol R."/>
            <person name="Nielsen C."/>
            <person name="Nizzari M."/>
            <person name="Norbu C."/>
            <person name="Norbu N."/>
            <person name="O'donnell P."/>
            <person name="Okoawo O."/>
            <person name="O'leary S."/>
            <person name="Omotosho B."/>
            <person name="O'neill K."/>
            <person name="Osman S."/>
            <person name="Parker S."/>
            <person name="Perrin D."/>
            <person name="Phunkhang P."/>
            <person name="Piqani B."/>
            <person name="Purcell S."/>
            <person name="Rachupka T."/>
            <person name="Ramasamy U."/>
            <person name="Rameau R."/>
            <person name="Ray V."/>
            <person name="Raymond C."/>
            <person name="Retta R."/>
            <person name="Richardson S."/>
            <person name="Rise C."/>
            <person name="Rodriguez J."/>
            <person name="Rogers J."/>
            <person name="Rogov P."/>
            <person name="Rutman M."/>
            <person name="Schupbach R."/>
            <person name="Seaman C."/>
            <person name="Settipalli S."/>
            <person name="Sharpe T."/>
            <person name="Sheridan J."/>
            <person name="Sherpa N."/>
            <person name="Shi J."/>
            <person name="Smirnov S."/>
            <person name="Smith C."/>
            <person name="Sougnez C."/>
            <person name="Spencer B."/>
            <person name="Stalker J."/>
            <person name="Stange-thomann N."/>
            <person name="Stavropoulos S."/>
            <person name="Stetson K."/>
            <person name="Stone C."/>
            <person name="Stone S."/>
            <person name="Stubbs M."/>
            <person name="Talamas J."/>
            <person name="Tchuinga P."/>
            <person name="Tenzing P."/>
            <person name="Tesfaye S."/>
            <person name="Theodore J."/>
            <person name="Thoulutsang Y."/>
            <person name="Topham K."/>
            <person name="Towey S."/>
            <person name="Tsamla T."/>
            <person name="Tsomo N."/>
            <person name="Vallee D."/>
            <person name="Vassiliev H."/>
            <person name="Venkataraman V."/>
            <person name="Vinson J."/>
            <person name="Vo A."/>
            <person name="Wade C."/>
            <person name="Wang S."/>
            <person name="Wangchuk T."/>
            <person name="Wangdi T."/>
            <person name="Whittaker C."/>
            <person name="Wilkinson J."/>
            <person name="Wu Y."/>
            <person name="Wyman D."/>
            <person name="Yadav S."/>
            <person name="Yang S."/>
            <person name="Yang X."/>
            <person name="Yeager S."/>
            <person name="Yee E."/>
            <person name="Young G."/>
            <person name="Zainoun J."/>
            <person name="Zembeck L."/>
            <person name="Zimmer A."/>
            <person name="Zody M."/>
            <person name="Lander E."/>
        </authorList>
    </citation>
    <scope>NUCLEOTIDE SEQUENCE [LARGE SCALE GENOMIC DNA]</scope>
</reference>